<dbReference type="PRINTS" id="PR00724">
    <property type="entry name" value="CRBOXYPTASEC"/>
</dbReference>
<dbReference type="GO" id="GO:0016747">
    <property type="term" value="F:acyltransferase activity, transferring groups other than amino-acyl groups"/>
    <property type="evidence" value="ECO:0007669"/>
    <property type="project" value="TreeGrafter"/>
</dbReference>
<dbReference type="SUPFAM" id="SSF53474">
    <property type="entry name" value="alpha/beta-Hydrolases"/>
    <property type="match status" value="1"/>
</dbReference>
<organism evidence="3">
    <name type="scientific">Arcella intermedia</name>
    <dbReference type="NCBI Taxonomy" id="1963864"/>
    <lineage>
        <taxon>Eukaryota</taxon>
        <taxon>Amoebozoa</taxon>
        <taxon>Tubulinea</taxon>
        <taxon>Elardia</taxon>
        <taxon>Arcellinida</taxon>
        <taxon>Sphaerothecina</taxon>
        <taxon>Arcellidae</taxon>
        <taxon>Arcella</taxon>
    </lineage>
</organism>
<comment type="similarity">
    <text evidence="1 2">Belongs to the peptidase S10 family.</text>
</comment>
<dbReference type="PANTHER" id="PTHR11802:SF254">
    <property type="entry name" value="SERINE CARBOXYPEPTIDASE-LIKE 20"/>
    <property type="match status" value="1"/>
</dbReference>
<dbReference type="AlphaFoldDB" id="A0A6B2L561"/>
<keyword evidence="2" id="KW-0121">Carboxypeptidase</keyword>
<dbReference type="PANTHER" id="PTHR11802">
    <property type="entry name" value="SERINE PROTEASE FAMILY S10 SERINE CARBOXYPEPTIDASE"/>
    <property type="match status" value="1"/>
</dbReference>
<dbReference type="PROSITE" id="PS00131">
    <property type="entry name" value="CARBOXYPEPT_SER_SER"/>
    <property type="match status" value="1"/>
</dbReference>
<dbReference type="PROSITE" id="PS00560">
    <property type="entry name" value="CARBOXYPEPT_SER_HIS"/>
    <property type="match status" value="1"/>
</dbReference>
<evidence type="ECO:0000256" key="1">
    <source>
        <dbReference type="ARBA" id="ARBA00009431"/>
    </source>
</evidence>
<dbReference type="EMBL" id="GIBP01003130">
    <property type="protein sequence ID" value="NDV32099.1"/>
    <property type="molecule type" value="Transcribed_RNA"/>
</dbReference>
<keyword evidence="2" id="KW-0645">Protease</keyword>
<dbReference type="GO" id="GO:0019748">
    <property type="term" value="P:secondary metabolic process"/>
    <property type="evidence" value="ECO:0007669"/>
    <property type="project" value="TreeGrafter"/>
</dbReference>
<proteinExistence type="inferred from homology"/>
<dbReference type="InterPro" id="IPR029058">
    <property type="entry name" value="AB_hydrolase_fold"/>
</dbReference>
<sequence length="417" mass="46706">MPNLKGNLGNQYSGYLTVDQAANRNYHYWFVECETDPLNAPLVLWLNGGPGCSSLDGFFYEHGPFKWDKTATSPTLLPNPYSWHKVANVLYLESPAGVGFTYSSSQSDYLNQNDTRTSNDNYQFLKMWYQKYPQYLKNDFWITGESYAGIYVPSLAQVVLKGVLSKEFVIPFKGIMVGNGLSNSVGATDLIVNIDFLWGHGIISRELYLQIQKACTADPSSPTCNNLESIAYNNMNDIDIYDLYTDCYHQRPALQKPKGPKKVSSPPPCTDAYFATLYLNDPVVKSAIHVNSGITWSICSDVVNQYYDRATESMVPIHQFLYKNGLTILIYSGDADFAVPYTDSAFWTANEMGLAPTSQWRQWYFGDLEGTQVAGFVSEYGPRFSFATVKGAGHMVPQFAPNPALVMFNKTLHGLPL</sequence>
<dbReference type="InterPro" id="IPR018202">
    <property type="entry name" value="Ser_caboxypep_ser_AS"/>
</dbReference>
<name>A0A6B2L561_9EUKA</name>
<dbReference type="GO" id="GO:0006508">
    <property type="term" value="P:proteolysis"/>
    <property type="evidence" value="ECO:0007669"/>
    <property type="project" value="UniProtKB-KW"/>
</dbReference>
<dbReference type="GO" id="GO:0004185">
    <property type="term" value="F:serine-type carboxypeptidase activity"/>
    <property type="evidence" value="ECO:0007669"/>
    <property type="project" value="UniProtKB-UniRule"/>
</dbReference>
<keyword evidence="2" id="KW-0378">Hydrolase</keyword>
<dbReference type="InterPro" id="IPR001563">
    <property type="entry name" value="Peptidase_S10"/>
</dbReference>
<protein>
    <recommendedName>
        <fullName evidence="2">Carboxypeptidase</fullName>
        <ecNumber evidence="2">3.4.16.-</ecNumber>
    </recommendedName>
</protein>
<dbReference type="Pfam" id="PF00450">
    <property type="entry name" value="Peptidase_S10"/>
    <property type="match status" value="1"/>
</dbReference>
<evidence type="ECO:0000313" key="3">
    <source>
        <dbReference type="EMBL" id="NDV32099.1"/>
    </source>
</evidence>
<evidence type="ECO:0000256" key="2">
    <source>
        <dbReference type="RuleBase" id="RU361156"/>
    </source>
</evidence>
<accession>A0A6B2L561</accession>
<reference evidence="3" key="1">
    <citation type="journal article" date="2020" name="J. Eukaryot. Microbiol.">
        <title>De novo Sequencing, Assembly and Annotation of the Transcriptome for the Free-Living Testate Amoeba Arcella intermedia.</title>
        <authorList>
            <person name="Ribeiro G.M."/>
            <person name="Porfirio-Sousa A.L."/>
            <person name="Maurer-Alcala X.X."/>
            <person name="Katz L.A."/>
            <person name="Lahr D.J.G."/>
        </authorList>
    </citation>
    <scope>NUCLEOTIDE SEQUENCE</scope>
</reference>
<dbReference type="EC" id="3.4.16.-" evidence="2"/>
<dbReference type="InterPro" id="IPR033124">
    <property type="entry name" value="Ser_caboxypep_his_AS"/>
</dbReference>
<dbReference type="Gene3D" id="3.40.50.1820">
    <property type="entry name" value="alpha/beta hydrolase"/>
    <property type="match status" value="1"/>
</dbReference>